<accession>A0ABQ1V0S6</accession>
<organism evidence="2 3">
    <name type="scientific">Williamsia phyllosphaerae</name>
    <dbReference type="NCBI Taxonomy" id="885042"/>
    <lineage>
        <taxon>Bacteria</taxon>
        <taxon>Bacillati</taxon>
        <taxon>Actinomycetota</taxon>
        <taxon>Actinomycetes</taxon>
        <taxon>Mycobacteriales</taxon>
        <taxon>Nocardiaceae</taxon>
        <taxon>Williamsia</taxon>
    </lineage>
</organism>
<dbReference type="RefSeq" id="WP_229705216.1">
    <property type="nucleotide sequence ID" value="NZ_BMCS01000002.1"/>
</dbReference>
<name>A0ABQ1V0S6_9NOCA</name>
<protein>
    <submittedName>
        <fullName evidence="2">Uncharacterized protein</fullName>
    </submittedName>
</protein>
<feature type="signal peptide" evidence="1">
    <location>
        <begin position="1"/>
        <end position="27"/>
    </location>
</feature>
<gene>
    <name evidence="2" type="ORF">GCM10007298_31000</name>
</gene>
<evidence type="ECO:0000256" key="1">
    <source>
        <dbReference type="SAM" id="SignalP"/>
    </source>
</evidence>
<evidence type="ECO:0000313" key="2">
    <source>
        <dbReference type="EMBL" id="GGF32913.1"/>
    </source>
</evidence>
<reference evidence="3" key="1">
    <citation type="journal article" date="2019" name="Int. J. Syst. Evol. Microbiol.">
        <title>The Global Catalogue of Microorganisms (GCM) 10K type strain sequencing project: providing services to taxonomists for standard genome sequencing and annotation.</title>
        <authorList>
            <consortium name="The Broad Institute Genomics Platform"/>
            <consortium name="The Broad Institute Genome Sequencing Center for Infectious Disease"/>
            <person name="Wu L."/>
            <person name="Ma J."/>
        </authorList>
    </citation>
    <scope>NUCLEOTIDE SEQUENCE [LARGE SCALE GENOMIC DNA]</scope>
    <source>
        <strain evidence="3">CCM 7855</strain>
    </source>
</reference>
<keyword evidence="1" id="KW-0732">Signal</keyword>
<dbReference type="EMBL" id="BMCS01000002">
    <property type="protein sequence ID" value="GGF32913.1"/>
    <property type="molecule type" value="Genomic_DNA"/>
</dbReference>
<evidence type="ECO:0000313" key="3">
    <source>
        <dbReference type="Proteomes" id="UP000632454"/>
    </source>
</evidence>
<keyword evidence="3" id="KW-1185">Reference proteome</keyword>
<feature type="chain" id="PRO_5046769903" evidence="1">
    <location>
        <begin position="28"/>
        <end position="285"/>
    </location>
</feature>
<comment type="caution">
    <text evidence="2">The sequence shown here is derived from an EMBL/GenBank/DDBJ whole genome shotgun (WGS) entry which is preliminary data.</text>
</comment>
<dbReference type="Proteomes" id="UP000632454">
    <property type="component" value="Unassembled WGS sequence"/>
</dbReference>
<sequence>MSRIRLPLSLRVLVTAAATVVSITAAAGVASADANATPDYEVKLDLLASSLDSSGVPSAAVRSAFGLSSTASSRSYEYFDTSSGALGAQGWSVRLRHKTGKNLELNYKKRFDVSNDDVTSALDTANRAGFDSSDTNYDAQVDWGYSRQELSFSNDKSASGSNYSGTSLPAVSTARSLLVTNIPGKLDDWTGKHWGTDRLTESAAHGPVTTKVYSGSWQGTEPSIEVLTVPAASGSGTQTVIELSFTADTRSEAAGLRAKAISLTDSNAWLYHGDILKTELILDRL</sequence>
<proteinExistence type="predicted"/>